<evidence type="ECO:0000256" key="1">
    <source>
        <dbReference type="SAM" id="SignalP"/>
    </source>
</evidence>
<organism evidence="2 3">
    <name type="scientific">Xenopus laevis</name>
    <name type="common">African clawed frog</name>
    <dbReference type="NCBI Taxonomy" id="8355"/>
    <lineage>
        <taxon>Eukaryota</taxon>
        <taxon>Metazoa</taxon>
        <taxon>Chordata</taxon>
        <taxon>Craniata</taxon>
        <taxon>Vertebrata</taxon>
        <taxon>Euteleostomi</taxon>
        <taxon>Amphibia</taxon>
        <taxon>Batrachia</taxon>
        <taxon>Anura</taxon>
        <taxon>Pipoidea</taxon>
        <taxon>Pipidae</taxon>
        <taxon>Xenopodinae</taxon>
        <taxon>Xenopus</taxon>
        <taxon>Xenopus</taxon>
    </lineage>
</organism>
<dbReference type="Proteomes" id="UP000694892">
    <property type="component" value="Chromosome 8L"/>
</dbReference>
<keyword evidence="1" id="KW-0732">Signal</keyword>
<protein>
    <recommendedName>
        <fullName evidence="4">Secreted protein</fullName>
    </recommendedName>
</protein>
<evidence type="ECO:0000313" key="3">
    <source>
        <dbReference type="Proteomes" id="UP000694892"/>
    </source>
</evidence>
<feature type="signal peptide" evidence="1">
    <location>
        <begin position="1"/>
        <end position="17"/>
    </location>
</feature>
<proteinExistence type="predicted"/>
<accession>A0A974C704</accession>
<dbReference type="AlphaFoldDB" id="A0A974C704"/>
<dbReference type="EMBL" id="CM004480">
    <property type="protein sequence ID" value="OCT67706.1"/>
    <property type="molecule type" value="Genomic_DNA"/>
</dbReference>
<gene>
    <name evidence="2" type="ORF">XELAEV_18039008mg</name>
</gene>
<evidence type="ECO:0008006" key="4">
    <source>
        <dbReference type="Google" id="ProtNLM"/>
    </source>
</evidence>
<name>A0A974C704_XENLA</name>
<evidence type="ECO:0000313" key="2">
    <source>
        <dbReference type="EMBL" id="OCT67706.1"/>
    </source>
</evidence>
<feature type="chain" id="PRO_5037540037" description="Secreted protein" evidence="1">
    <location>
        <begin position="18"/>
        <end position="86"/>
    </location>
</feature>
<sequence length="86" mass="9601">MSNAALLLVACVPQSFGSRESSVRGPPAVVEAQVYEGGWELQKGRGWCNRRVRCEHTLTLHCAPPTPIYLHAQQIYNFFTLLSTLQ</sequence>
<reference evidence="3" key="1">
    <citation type="journal article" date="2016" name="Nature">
        <title>Genome evolution in the allotetraploid frog Xenopus laevis.</title>
        <authorList>
            <person name="Session A.M."/>
            <person name="Uno Y."/>
            <person name="Kwon T."/>
            <person name="Chapman J.A."/>
            <person name="Toyoda A."/>
            <person name="Takahashi S."/>
            <person name="Fukui A."/>
            <person name="Hikosaka A."/>
            <person name="Suzuki A."/>
            <person name="Kondo M."/>
            <person name="van Heeringen S.J."/>
            <person name="Quigley I."/>
            <person name="Heinz S."/>
            <person name="Ogino H."/>
            <person name="Ochi H."/>
            <person name="Hellsten U."/>
            <person name="Lyons J.B."/>
            <person name="Simakov O."/>
            <person name="Putnam N."/>
            <person name="Stites J."/>
            <person name="Kuroki Y."/>
            <person name="Tanaka T."/>
            <person name="Michiue T."/>
            <person name="Watanabe M."/>
            <person name="Bogdanovic O."/>
            <person name="Lister R."/>
            <person name="Georgiou G."/>
            <person name="Paranjpe S.S."/>
            <person name="van Kruijsbergen I."/>
            <person name="Shu S."/>
            <person name="Carlson J."/>
            <person name="Kinoshita T."/>
            <person name="Ohta Y."/>
            <person name="Mawaribuchi S."/>
            <person name="Jenkins J."/>
            <person name="Grimwood J."/>
            <person name="Schmutz J."/>
            <person name="Mitros T."/>
            <person name="Mozaffari S.V."/>
            <person name="Suzuki Y."/>
            <person name="Haramoto Y."/>
            <person name="Yamamoto T.S."/>
            <person name="Takagi C."/>
            <person name="Heald R."/>
            <person name="Miller K."/>
            <person name="Haudenschild C."/>
            <person name="Kitzman J."/>
            <person name="Nakayama T."/>
            <person name="Izutsu Y."/>
            <person name="Robert J."/>
            <person name="Fortriede J."/>
            <person name="Burns K."/>
            <person name="Lotay V."/>
            <person name="Karimi K."/>
            <person name="Yasuoka Y."/>
            <person name="Dichmann D.S."/>
            <person name="Flajnik M.F."/>
            <person name="Houston D.W."/>
            <person name="Shendure J."/>
            <person name="DuPasquier L."/>
            <person name="Vize P.D."/>
            <person name="Zorn A.M."/>
            <person name="Ito M."/>
            <person name="Marcotte E.M."/>
            <person name="Wallingford J.B."/>
            <person name="Ito Y."/>
            <person name="Asashima M."/>
            <person name="Ueno N."/>
            <person name="Matsuda Y."/>
            <person name="Veenstra G.J."/>
            <person name="Fujiyama A."/>
            <person name="Harland R.M."/>
            <person name="Taira M."/>
            <person name="Rokhsar D.S."/>
        </authorList>
    </citation>
    <scope>NUCLEOTIDE SEQUENCE [LARGE SCALE GENOMIC DNA]</scope>
    <source>
        <strain evidence="3">J</strain>
    </source>
</reference>